<keyword evidence="2" id="KW-1185">Reference proteome</keyword>
<protein>
    <submittedName>
        <fullName evidence="1">Uncharacterized protein</fullName>
    </submittedName>
</protein>
<proteinExistence type="predicted"/>
<dbReference type="Proteomes" id="UP001175228">
    <property type="component" value="Unassembled WGS sequence"/>
</dbReference>
<organism evidence="1 2">
    <name type="scientific">Armillaria luteobubalina</name>
    <dbReference type="NCBI Taxonomy" id="153913"/>
    <lineage>
        <taxon>Eukaryota</taxon>
        <taxon>Fungi</taxon>
        <taxon>Dikarya</taxon>
        <taxon>Basidiomycota</taxon>
        <taxon>Agaricomycotina</taxon>
        <taxon>Agaricomycetes</taxon>
        <taxon>Agaricomycetidae</taxon>
        <taxon>Agaricales</taxon>
        <taxon>Marasmiineae</taxon>
        <taxon>Physalacriaceae</taxon>
        <taxon>Armillaria</taxon>
    </lineage>
</organism>
<accession>A0AA39Q050</accession>
<dbReference type="EMBL" id="JAUEPU010000023">
    <property type="protein sequence ID" value="KAK0493705.1"/>
    <property type="molecule type" value="Genomic_DNA"/>
</dbReference>
<comment type="caution">
    <text evidence="1">The sequence shown here is derived from an EMBL/GenBank/DDBJ whole genome shotgun (WGS) entry which is preliminary data.</text>
</comment>
<name>A0AA39Q050_9AGAR</name>
<dbReference type="AlphaFoldDB" id="A0AA39Q050"/>
<reference evidence="1" key="1">
    <citation type="submission" date="2023-06" db="EMBL/GenBank/DDBJ databases">
        <authorList>
            <consortium name="Lawrence Berkeley National Laboratory"/>
            <person name="Ahrendt S."/>
            <person name="Sahu N."/>
            <person name="Indic B."/>
            <person name="Wong-Bajracharya J."/>
            <person name="Merenyi Z."/>
            <person name="Ke H.-M."/>
            <person name="Monk M."/>
            <person name="Kocsube S."/>
            <person name="Drula E."/>
            <person name="Lipzen A."/>
            <person name="Balint B."/>
            <person name="Henrissat B."/>
            <person name="Andreopoulos B."/>
            <person name="Martin F.M."/>
            <person name="Harder C.B."/>
            <person name="Rigling D."/>
            <person name="Ford K.L."/>
            <person name="Foster G.D."/>
            <person name="Pangilinan J."/>
            <person name="Papanicolaou A."/>
            <person name="Barry K."/>
            <person name="LaButti K."/>
            <person name="Viragh M."/>
            <person name="Koriabine M."/>
            <person name="Yan M."/>
            <person name="Riley R."/>
            <person name="Champramary S."/>
            <person name="Plett K.L."/>
            <person name="Tsai I.J."/>
            <person name="Slot J."/>
            <person name="Sipos G."/>
            <person name="Plett J."/>
            <person name="Nagy L.G."/>
            <person name="Grigoriev I.V."/>
        </authorList>
    </citation>
    <scope>NUCLEOTIDE SEQUENCE</scope>
    <source>
        <strain evidence="1">HWK02</strain>
    </source>
</reference>
<evidence type="ECO:0000313" key="2">
    <source>
        <dbReference type="Proteomes" id="UP001175228"/>
    </source>
</evidence>
<evidence type="ECO:0000313" key="1">
    <source>
        <dbReference type="EMBL" id="KAK0493705.1"/>
    </source>
</evidence>
<sequence>MSWELQRKAYRQEPASLQTHFGTHIRNVHVNLFVAAIRIVNEDEDNIEKGIEVDFCKVVSATGIPVKMLPRRKEERPNNDIEVALLSHASFLVEPQFIASLWLVGASFHPMFMLSALPGSRPRNVHRSAVQDRVLCHGSHDLVGAIIRDPLSSSTHSPAAVFNEPVPPHIFTVLHMYNFVPQDTIRIFRKDVKEHPGHEYQQWMVCGAICNEFSMDKSNFLSVVSRG</sequence>
<gene>
    <name evidence="1" type="ORF">EDD18DRAFT_1107703</name>
</gene>